<dbReference type="InterPro" id="IPR050266">
    <property type="entry name" value="AB_hydrolase_sf"/>
</dbReference>
<sequence length="338" mass="37089">MTSLLFGLLLLSSAVQSPPASLDRRLQEPSLVDIDEGRKLNVFCLGEGSPVVLFEQGGEGNIANWKWVEPEISALTRTCFYDRAGFGYSDPPASPVTALSVTDDLHALLAAAEIKGPVVLVGHSIGGFYATVHASRFPDEVAGLVLVDPGFAGQELWRTAEDVRTDLPNIERGEQSLLDCARLGRAGELTHENLQTHRCFPVADDLPPGETRYLLYAVTGPAWYEAEHSQSVNFFSRDEDLSISQRQAEDLGRLREDLPLVVLSAGTPPSSGWRNPERTRAHAEHWHDGHRRLAERSANGRWAVVEDAGHFVQRDRPDAVSAAITDVVLRVRSQAESQ</sequence>
<dbReference type="PRINTS" id="PR00111">
    <property type="entry name" value="ABHYDROLASE"/>
</dbReference>
<reference evidence="3" key="1">
    <citation type="submission" date="2016-10" db="EMBL/GenBank/DDBJ databases">
        <authorList>
            <person name="Varghese N."/>
            <person name="Submissions S."/>
        </authorList>
    </citation>
    <scope>NUCLEOTIDE SEQUENCE [LARGE SCALE GENOMIC DNA]</scope>
    <source>
        <strain evidence="3">CGMCC 1.10683</strain>
    </source>
</reference>
<accession>A0A1I6P954</accession>
<dbReference type="GO" id="GO:0016020">
    <property type="term" value="C:membrane"/>
    <property type="evidence" value="ECO:0007669"/>
    <property type="project" value="TreeGrafter"/>
</dbReference>
<evidence type="ECO:0000259" key="1">
    <source>
        <dbReference type="Pfam" id="PF12697"/>
    </source>
</evidence>
<dbReference type="InterPro" id="IPR000073">
    <property type="entry name" value="AB_hydrolase_1"/>
</dbReference>
<evidence type="ECO:0000313" key="3">
    <source>
        <dbReference type="Proteomes" id="UP000198788"/>
    </source>
</evidence>
<dbReference type="EMBL" id="FOZV01000001">
    <property type="protein sequence ID" value="SFS36706.1"/>
    <property type="molecule type" value="Genomic_DNA"/>
</dbReference>
<dbReference type="Proteomes" id="UP000198788">
    <property type="component" value="Unassembled WGS sequence"/>
</dbReference>
<dbReference type="SUPFAM" id="SSF53474">
    <property type="entry name" value="alpha/beta-Hydrolases"/>
    <property type="match status" value="1"/>
</dbReference>
<dbReference type="RefSeq" id="WP_092307226.1">
    <property type="nucleotide sequence ID" value="NZ_FOZV01000001.1"/>
</dbReference>
<dbReference type="OrthoDB" id="7185741at2"/>
<dbReference type="PANTHER" id="PTHR43798">
    <property type="entry name" value="MONOACYLGLYCEROL LIPASE"/>
    <property type="match status" value="1"/>
</dbReference>
<dbReference type="GO" id="GO:0046464">
    <property type="term" value="P:acylglycerol catabolic process"/>
    <property type="evidence" value="ECO:0007669"/>
    <property type="project" value="TreeGrafter"/>
</dbReference>
<dbReference type="STRING" id="871741.SAMN05192570_0945"/>
<dbReference type="PANTHER" id="PTHR43798:SF33">
    <property type="entry name" value="HYDROLASE, PUTATIVE (AFU_ORTHOLOGUE AFUA_2G14860)-RELATED"/>
    <property type="match status" value="1"/>
</dbReference>
<organism evidence="2 3">
    <name type="scientific">Brevundimonas viscosa</name>
    <dbReference type="NCBI Taxonomy" id="871741"/>
    <lineage>
        <taxon>Bacteria</taxon>
        <taxon>Pseudomonadati</taxon>
        <taxon>Pseudomonadota</taxon>
        <taxon>Alphaproteobacteria</taxon>
        <taxon>Caulobacterales</taxon>
        <taxon>Caulobacteraceae</taxon>
        <taxon>Brevundimonas</taxon>
    </lineage>
</organism>
<keyword evidence="3" id="KW-1185">Reference proteome</keyword>
<gene>
    <name evidence="2" type="ORF">SAMN05192570_0945</name>
</gene>
<dbReference type="Gene3D" id="3.40.50.1820">
    <property type="entry name" value="alpha/beta hydrolase"/>
    <property type="match status" value="1"/>
</dbReference>
<dbReference type="GO" id="GO:0047372">
    <property type="term" value="F:monoacylglycerol lipase activity"/>
    <property type="evidence" value="ECO:0007669"/>
    <property type="project" value="TreeGrafter"/>
</dbReference>
<proteinExistence type="predicted"/>
<feature type="domain" description="AB hydrolase-1" evidence="1">
    <location>
        <begin position="74"/>
        <end position="323"/>
    </location>
</feature>
<evidence type="ECO:0000313" key="2">
    <source>
        <dbReference type="EMBL" id="SFS36706.1"/>
    </source>
</evidence>
<dbReference type="AlphaFoldDB" id="A0A1I6P954"/>
<name>A0A1I6P954_9CAUL</name>
<dbReference type="InterPro" id="IPR029058">
    <property type="entry name" value="AB_hydrolase_fold"/>
</dbReference>
<dbReference type="Pfam" id="PF12697">
    <property type="entry name" value="Abhydrolase_6"/>
    <property type="match status" value="1"/>
</dbReference>
<protein>
    <submittedName>
        <fullName evidence="2">Pimeloyl-ACP methyl ester carboxylesterase</fullName>
    </submittedName>
</protein>